<evidence type="ECO:0000256" key="1">
    <source>
        <dbReference type="SAM" id="MobiDB-lite"/>
    </source>
</evidence>
<feature type="compositionally biased region" description="Basic and acidic residues" evidence="1">
    <location>
        <begin position="363"/>
        <end position="385"/>
    </location>
</feature>
<feature type="compositionally biased region" description="Low complexity" evidence="1">
    <location>
        <begin position="505"/>
        <end position="522"/>
    </location>
</feature>
<dbReference type="EMBL" id="HG992979">
    <property type="protein sequence ID" value="CAE7021243.1"/>
    <property type="molecule type" value="Genomic_DNA"/>
</dbReference>
<dbReference type="Proteomes" id="UP000472372">
    <property type="component" value="Chromosome 3"/>
</dbReference>
<gene>
    <name evidence="2" type="ORF">PTTW11_03224</name>
</gene>
<accession>A0A6S6VX38</accession>
<protein>
    <submittedName>
        <fullName evidence="2">Uncharacterized protein</fullName>
    </submittedName>
</protein>
<feature type="region of interest" description="Disordered" evidence="1">
    <location>
        <begin position="232"/>
        <end position="266"/>
    </location>
</feature>
<dbReference type="AlphaFoldDB" id="A0A6S6VX38"/>
<evidence type="ECO:0000313" key="2">
    <source>
        <dbReference type="EMBL" id="CAE7021243.1"/>
    </source>
</evidence>
<feature type="region of interest" description="Disordered" evidence="1">
    <location>
        <begin position="360"/>
        <end position="555"/>
    </location>
</feature>
<feature type="compositionally biased region" description="Polar residues" evidence="1">
    <location>
        <begin position="453"/>
        <end position="480"/>
    </location>
</feature>
<proteinExistence type="predicted"/>
<feature type="compositionally biased region" description="Acidic residues" evidence="1">
    <location>
        <begin position="386"/>
        <end position="400"/>
    </location>
</feature>
<evidence type="ECO:0000313" key="3">
    <source>
        <dbReference type="Proteomes" id="UP000472372"/>
    </source>
</evidence>
<reference evidence="2" key="1">
    <citation type="submission" date="2021-02" db="EMBL/GenBank/DDBJ databases">
        <authorList>
            <person name="Syme A R."/>
            <person name="Syme A R."/>
            <person name="Moolhuijzen P."/>
        </authorList>
    </citation>
    <scope>NUCLEOTIDE SEQUENCE</scope>
    <source>
        <strain evidence="2">W1-1</strain>
    </source>
</reference>
<sequence>MPVLEAEILRPLDASNTNSDDWEIFVLSDARVVYESNGKPVSLLAAYADTPLKVEGRLETPGRNQLKYLLKKPYKPTEIEIRNVTRFSYGEMTDGAYAMWAQGKAGWFEIRPTAAYKPIYDDMVQAVQLLYFVTDVYGESRKKGGGPSAELVFQEYAEDVRFPCNDVTMVERLFDHHHLFLMMCFLNKAQGLSWSNTSLYQRFRRRFPQDFDNCKARIEGRYSQVHPARSAKSGAVPVPASTPTPVPTLQKARSKTPFSKPTEAPKKDDNWWEAAALFEFIQKAVNQKVLRAGRSQITLDRVAELVVRRYEIEELETAKNVLLVHAQNLCYMMDHPRRKTIQFFSAEPIYQELAAGHNLPAAEQRRAEDVELKPRRDHARLRDGESDSSDTLDEEEEEDAIMTPIRRPPGRRKKGRLSVLRPTSSRFSGKSKGVKIAPGKQKGGKGKAPVATSDGSGAEQTEDATSSDADSKMQTPTQALSPGREKRKLDETDVSQDDESRPKRAASASLAPESPPTTSSSLEDNEEEASAAPPLPLHYHPESSSTTSVTKPTVAPRLVSTPLPTYEANGPRDSWVCSFDGCTQKIYGCSKDLGRQLITEHLEDHSRGREKVVGILWREQDRLHLPVSNLIKKIREMSEAGTPLFPAEAAAATGQRPVKRPL</sequence>
<feature type="compositionally biased region" description="Low complexity" evidence="1">
    <location>
        <begin position="543"/>
        <end position="554"/>
    </location>
</feature>
<name>A0A6S6VX38_9PLEO</name>
<organism evidence="2 3">
    <name type="scientific">Pyrenophora teres f. teres</name>
    <dbReference type="NCBI Taxonomy" id="97479"/>
    <lineage>
        <taxon>Eukaryota</taxon>
        <taxon>Fungi</taxon>
        <taxon>Dikarya</taxon>
        <taxon>Ascomycota</taxon>
        <taxon>Pezizomycotina</taxon>
        <taxon>Dothideomycetes</taxon>
        <taxon>Pleosporomycetidae</taxon>
        <taxon>Pleosporales</taxon>
        <taxon>Pleosporineae</taxon>
        <taxon>Pleosporaceae</taxon>
        <taxon>Pyrenophora</taxon>
    </lineage>
</organism>